<evidence type="ECO:0000313" key="1">
    <source>
        <dbReference type="EMBL" id="KKK74345.1"/>
    </source>
</evidence>
<dbReference type="EMBL" id="LAZR01056365">
    <property type="protein sequence ID" value="KKK74345.1"/>
    <property type="molecule type" value="Genomic_DNA"/>
</dbReference>
<comment type="caution">
    <text evidence="1">The sequence shown here is derived from an EMBL/GenBank/DDBJ whole genome shotgun (WGS) entry which is preliminary data.</text>
</comment>
<protein>
    <submittedName>
        <fullName evidence="1">Uncharacterized protein</fullName>
    </submittedName>
</protein>
<proteinExistence type="predicted"/>
<name>A0A0F8YKU5_9ZZZZ</name>
<gene>
    <name evidence="1" type="ORF">LCGC14_2884730</name>
</gene>
<organism evidence="1">
    <name type="scientific">marine sediment metagenome</name>
    <dbReference type="NCBI Taxonomy" id="412755"/>
    <lineage>
        <taxon>unclassified sequences</taxon>
        <taxon>metagenomes</taxon>
        <taxon>ecological metagenomes</taxon>
    </lineage>
</organism>
<accession>A0A0F8YKU5</accession>
<sequence length="57" mass="6651">MSGEEQPEDQVELCPFCGGEATVLYDPKDGRSNYGIYWCMNRECRMDQWTAKPKEEE</sequence>
<reference evidence="1" key="1">
    <citation type="journal article" date="2015" name="Nature">
        <title>Complex archaea that bridge the gap between prokaryotes and eukaryotes.</title>
        <authorList>
            <person name="Spang A."/>
            <person name="Saw J.H."/>
            <person name="Jorgensen S.L."/>
            <person name="Zaremba-Niedzwiedzka K."/>
            <person name="Martijn J."/>
            <person name="Lind A.E."/>
            <person name="van Eijk R."/>
            <person name="Schleper C."/>
            <person name="Guy L."/>
            <person name="Ettema T.J."/>
        </authorList>
    </citation>
    <scope>NUCLEOTIDE SEQUENCE</scope>
</reference>
<dbReference type="AlphaFoldDB" id="A0A0F8YKU5"/>